<name>A0ABW5L988_9FLAO</name>
<evidence type="ECO:0000256" key="1">
    <source>
        <dbReference type="SAM" id="Phobius"/>
    </source>
</evidence>
<gene>
    <name evidence="2" type="ORF">ACFSR1_00370</name>
</gene>
<keyword evidence="3" id="KW-1185">Reference proteome</keyword>
<feature type="transmembrane region" description="Helical" evidence="1">
    <location>
        <begin position="60"/>
        <end position="78"/>
    </location>
</feature>
<dbReference type="Proteomes" id="UP001597319">
    <property type="component" value="Unassembled WGS sequence"/>
</dbReference>
<dbReference type="EMBL" id="JBHULE010000001">
    <property type="protein sequence ID" value="MFD2561100.1"/>
    <property type="molecule type" value="Genomic_DNA"/>
</dbReference>
<protein>
    <submittedName>
        <fullName evidence="2">Uncharacterized protein</fullName>
    </submittedName>
</protein>
<proteinExistence type="predicted"/>
<evidence type="ECO:0000313" key="3">
    <source>
        <dbReference type="Proteomes" id="UP001597319"/>
    </source>
</evidence>
<reference evidence="3" key="1">
    <citation type="journal article" date="2019" name="Int. J. Syst. Evol. Microbiol.">
        <title>The Global Catalogue of Microorganisms (GCM) 10K type strain sequencing project: providing services to taxonomists for standard genome sequencing and annotation.</title>
        <authorList>
            <consortium name="The Broad Institute Genomics Platform"/>
            <consortium name="The Broad Institute Genome Sequencing Center for Infectious Disease"/>
            <person name="Wu L."/>
            <person name="Ma J."/>
        </authorList>
    </citation>
    <scope>NUCLEOTIDE SEQUENCE [LARGE SCALE GENOMIC DNA]</scope>
    <source>
        <strain evidence="3">KCTC 52274</strain>
    </source>
</reference>
<keyword evidence="1" id="KW-1133">Transmembrane helix</keyword>
<keyword evidence="1" id="KW-0812">Transmembrane</keyword>
<sequence>MEKVSSSKSKWDNLKKFLKGHLNTEISIKPSDVHQKLVSKKIYKKVNENKIVSVSDAQSSPQGLIIIPLVIFLFLYFLGPDDMFSSSAGLYISIGLISLVILGIIYYFTIPDKDIILNRNEGKITVPGFMWKKGFSMDFDRARFGWVGTGGASGNLDMILAVKHPDYVLKGSKLYGHITKFDELLSFYVWYMDKNRPLPPGSAFDPYREKDFLRRKAEGFPPPLYKSYIPTPEATLDQQAEREQYWTDEQYTEKFEREEGSEWYDPQVHKDWEETSFYEPNTKIPVANTYVKFIFNDGSIIYSQTNEDGSLYEPSESEDFEMQFINIKKS</sequence>
<organism evidence="2 3">
    <name type="scientific">Aquimarina rubra</name>
    <dbReference type="NCBI Taxonomy" id="1920033"/>
    <lineage>
        <taxon>Bacteria</taxon>
        <taxon>Pseudomonadati</taxon>
        <taxon>Bacteroidota</taxon>
        <taxon>Flavobacteriia</taxon>
        <taxon>Flavobacteriales</taxon>
        <taxon>Flavobacteriaceae</taxon>
        <taxon>Aquimarina</taxon>
    </lineage>
</organism>
<dbReference type="RefSeq" id="WP_378288506.1">
    <property type="nucleotide sequence ID" value="NZ_JBHULE010000001.1"/>
</dbReference>
<keyword evidence="1" id="KW-0472">Membrane</keyword>
<accession>A0ABW5L988</accession>
<evidence type="ECO:0000313" key="2">
    <source>
        <dbReference type="EMBL" id="MFD2561100.1"/>
    </source>
</evidence>
<comment type="caution">
    <text evidence="2">The sequence shown here is derived from an EMBL/GenBank/DDBJ whole genome shotgun (WGS) entry which is preliminary data.</text>
</comment>
<feature type="transmembrane region" description="Helical" evidence="1">
    <location>
        <begin position="90"/>
        <end position="109"/>
    </location>
</feature>